<sequence>DEAISLHRSALDLRPPGHSDRLRSLDRLASCLSSRFEKLEAAADLDELISLRRAILDLHPQGHHDHTKSIGKLLLLVRKQIQGHDMAVDLDECISLGRSALASCEIGNPGRATYLHDLVTDLHSGF</sequence>
<dbReference type="HOGENOM" id="CLU_001305_4_0_1"/>
<dbReference type="OrthoDB" id="2629314at2759"/>
<dbReference type="Gene3D" id="1.25.40.10">
    <property type="entry name" value="Tetratricopeptide repeat domain"/>
    <property type="match status" value="1"/>
</dbReference>
<organism evidence="1 2">
    <name type="scientific">Scleroderma citrinum Foug A</name>
    <dbReference type="NCBI Taxonomy" id="1036808"/>
    <lineage>
        <taxon>Eukaryota</taxon>
        <taxon>Fungi</taxon>
        <taxon>Dikarya</taxon>
        <taxon>Basidiomycota</taxon>
        <taxon>Agaricomycotina</taxon>
        <taxon>Agaricomycetes</taxon>
        <taxon>Agaricomycetidae</taxon>
        <taxon>Boletales</taxon>
        <taxon>Sclerodermatineae</taxon>
        <taxon>Sclerodermataceae</taxon>
        <taxon>Scleroderma</taxon>
    </lineage>
</organism>
<keyword evidence="2" id="KW-1185">Reference proteome</keyword>
<evidence type="ECO:0000313" key="2">
    <source>
        <dbReference type="Proteomes" id="UP000053989"/>
    </source>
</evidence>
<dbReference type="InParanoid" id="A0A0C3D2J1"/>
<name>A0A0C3D2J1_9AGAM</name>
<dbReference type="EMBL" id="KN822496">
    <property type="protein sequence ID" value="KIM50341.1"/>
    <property type="molecule type" value="Genomic_DNA"/>
</dbReference>
<dbReference type="STRING" id="1036808.A0A0C3D2J1"/>
<feature type="non-terminal residue" evidence="1">
    <location>
        <position position="1"/>
    </location>
</feature>
<accession>A0A0C3D2J1</accession>
<evidence type="ECO:0000313" key="1">
    <source>
        <dbReference type="EMBL" id="KIM50341.1"/>
    </source>
</evidence>
<reference evidence="2" key="2">
    <citation type="submission" date="2015-01" db="EMBL/GenBank/DDBJ databases">
        <title>Evolutionary Origins and Diversification of the Mycorrhizal Mutualists.</title>
        <authorList>
            <consortium name="DOE Joint Genome Institute"/>
            <consortium name="Mycorrhizal Genomics Consortium"/>
            <person name="Kohler A."/>
            <person name="Kuo A."/>
            <person name="Nagy L.G."/>
            <person name="Floudas D."/>
            <person name="Copeland A."/>
            <person name="Barry K.W."/>
            <person name="Cichocki N."/>
            <person name="Veneault-Fourrey C."/>
            <person name="LaButti K."/>
            <person name="Lindquist E.A."/>
            <person name="Lipzen A."/>
            <person name="Lundell T."/>
            <person name="Morin E."/>
            <person name="Murat C."/>
            <person name="Riley R."/>
            <person name="Ohm R."/>
            <person name="Sun H."/>
            <person name="Tunlid A."/>
            <person name="Henrissat B."/>
            <person name="Grigoriev I.V."/>
            <person name="Hibbett D.S."/>
            <person name="Martin F."/>
        </authorList>
    </citation>
    <scope>NUCLEOTIDE SEQUENCE [LARGE SCALE GENOMIC DNA]</scope>
    <source>
        <strain evidence="2">Foug A</strain>
    </source>
</reference>
<reference evidence="1 2" key="1">
    <citation type="submission" date="2014-04" db="EMBL/GenBank/DDBJ databases">
        <authorList>
            <consortium name="DOE Joint Genome Institute"/>
            <person name="Kuo A."/>
            <person name="Kohler A."/>
            <person name="Nagy L.G."/>
            <person name="Floudas D."/>
            <person name="Copeland A."/>
            <person name="Barry K.W."/>
            <person name="Cichocki N."/>
            <person name="Veneault-Fourrey C."/>
            <person name="LaButti K."/>
            <person name="Lindquist E.A."/>
            <person name="Lipzen A."/>
            <person name="Lundell T."/>
            <person name="Morin E."/>
            <person name="Murat C."/>
            <person name="Sun H."/>
            <person name="Tunlid A."/>
            <person name="Henrissat B."/>
            <person name="Grigoriev I.V."/>
            <person name="Hibbett D.S."/>
            <person name="Martin F."/>
            <person name="Nordberg H.P."/>
            <person name="Cantor M.N."/>
            <person name="Hua S.X."/>
        </authorList>
    </citation>
    <scope>NUCLEOTIDE SEQUENCE [LARGE SCALE GENOMIC DNA]</scope>
    <source>
        <strain evidence="1 2">Foug A</strain>
    </source>
</reference>
<dbReference type="Proteomes" id="UP000053989">
    <property type="component" value="Unassembled WGS sequence"/>
</dbReference>
<dbReference type="InterPro" id="IPR011990">
    <property type="entry name" value="TPR-like_helical_dom_sf"/>
</dbReference>
<feature type="non-terminal residue" evidence="1">
    <location>
        <position position="126"/>
    </location>
</feature>
<gene>
    <name evidence="1" type="ORF">SCLCIDRAFT_73440</name>
</gene>
<proteinExistence type="predicted"/>
<protein>
    <submittedName>
        <fullName evidence="1">Uncharacterized protein</fullName>
    </submittedName>
</protein>
<dbReference type="AlphaFoldDB" id="A0A0C3D2J1"/>